<gene>
    <name evidence="2" type="ORF">SAMN06265221_10649</name>
</gene>
<dbReference type="InterPro" id="IPR007235">
    <property type="entry name" value="Glyco_trans_28_C"/>
</dbReference>
<dbReference type="Gene3D" id="3.40.50.2000">
    <property type="entry name" value="Glycogen Phosphorylase B"/>
    <property type="match status" value="1"/>
</dbReference>
<evidence type="ECO:0000259" key="1">
    <source>
        <dbReference type="Pfam" id="PF04101"/>
    </source>
</evidence>
<accession>A0A521D3K9</accession>
<dbReference type="EMBL" id="FXTK01000006">
    <property type="protein sequence ID" value="SMO66249.1"/>
    <property type="molecule type" value="Genomic_DNA"/>
</dbReference>
<dbReference type="Proteomes" id="UP000319014">
    <property type="component" value="Unassembled WGS sequence"/>
</dbReference>
<dbReference type="OrthoDB" id="503443at2"/>
<proteinExistence type="predicted"/>
<dbReference type="Pfam" id="PF04101">
    <property type="entry name" value="Glyco_tran_28_C"/>
    <property type="match status" value="1"/>
</dbReference>
<evidence type="ECO:0000313" key="3">
    <source>
        <dbReference type="Proteomes" id="UP000319014"/>
    </source>
</evidence>
<dbReference type="PANTHER" id="PTHR21015">
    <property type="entry name" value="UDP-N-ACETYLGLUCOSAMINE--N-ACETYLMURAMYL-(PENTAPEPTIDE) PYROPHOSPHORYL-UNDECAPRENOL N-ACETYLGLUCOSAMINE TRANSFERASE 1"/>
    <property type="match status" value="1"/>
</dbReference>
<dbReference type="RefSeq" id="WP_142662910.1">
    <property type="nucleotide sequence ID" value="NZ_FXTK01000006.1"/>
</dbReference>
<evidence type="ECO:0000313" key="2">
    <source>
        <dbReference type="EMBL" id="SMO66249.1"/>
    </source>
</evidence>
<keyword evidence="2" id="KW-0808">Transferase</keyword>
<feature type="domain" description="Glycosyl transferase family 28 C-terminal" evidence="1">
    <location>
        <begin position="212"/>
        <end position="343"/>
    </location>
</feature>
<dbReference type="SUPFAM" id="SSF53756">
    <property type="entry name" value="UDP-Glycosyltransferase/glycogen phosphorylase"/>
    <property type="match status" value="1"/>
</dbReference>
<reference evidence="2 3" key="1">
    <citation type="submission" date="2017-05" db="EMBL/GenBank/DDBJ databases">
        <authorList>
            <person name="Varghese N."/>
            <person name="Submissions S."/>
        </authorList>
    </citation>
    <scope>NUCLEOTIDE SEQUENCE [LARGE SCALE GENOMIC DNA]</scope>
    <source>
        <strain evidence="2 3">DSM 100094</strain>
    </source>
</reference>
<dbReference type="GO" id="GO:0016758">
    <property type="term" value="F:hexosyltransferase activity"/>
    <property type="evidence" value="ECO:0007669"/>
    <property type="project" value="InterPro"/>
</dbReference>
<dbReference type="PANTHER" id="PTHR21015:SF28">
    <property type="entry name" value="SLL1722 PROTEIN"/>
    <property type="match status" value="1"/>
</dbReference>
<name>A0A521D3K9_9RHOB</name>
<dbReference type="AlphaFoldDB" id="A0A521D3K9"/>
<keyword evidence="3" id="KW-1185">Reference proteome</keyword>
<organism evidence="2 3">
    <name type="scientific">Paracoccus laeviglucosivorans</name>
    <dbReference type="NCBI Taxonomy" id="1197861"/>
    <lineage>
        <taxon>Bacteria</taxon>
        <taxon>Pseudomonadati</taxon>
        <taxon>Pseudomonadota</taxon>
        <taxon>Alphaproteobacteria</taxon>
        <taxon>Rhodobacterales</taxon>
        <taxon>Paracoccaceae</taxon>
        <taxon>Paracoccus</taxon>
    </lineage>
</organism>
<protein>
    <submittedName>
        <fullName evidence="2">Predicted glycosyl transferase</fullName>
    </submittedName>
</protein>
<sequence length="369" mass="38777">MKVMFYVQHLLGIGHLARASRIAQAMAADGVQVTVVTGGMPVPGFPALGIAHMALPPIAAGTEGFADLVDAKGVPIDDAFRATRRDALLAAFDALRPDVLLIEAFPFGRRQVRFELLPLLDAAHARQPRPLIAASVRDILQSGRKPGRDRETVETLAAFDAVLMHGDPTFARIEESFPLADEIADKVHYTGLVAPARPQPSERFDVIVSAGGGAVGAPLISAAMGARDLLPDHLTWCVLTGPNLPQAEYDAIAARGGDRLAVHRFRPDLAGLMAGAGVSVSQAGYNTVCDVLQAGCRAVLVPFASGGETEQTLRAEKLAGLGLVRMLPEDGLSAECMAAAIADAPPQGQVGLRLDGAAETARLLRQMIS</sequence>